<evidence type="ECO:0000313" key="1">
    <source>
        <dbReference type="EMBL" id="QDH91709.1"/>
    </source>
</evidence>
<dbReference type="Proteomes" id="UP000316777">
    <property type="component" value="Segment"/>
</dbReference>
<dbReference type="EMBL" id="MK937592">
    <property type="protein sequence ID" value="QDH91709.1"/>
    <property type="molecule type" value="Genomic_DNA"/>
</dbReference>
<reference evidence="1 2" key="1">
    <citation type="submission" date="2019-05" db="EMBL/GenBank/DDBJ databases">
        <authorList>
            <person name="Pope W.H."/>
            <person name="Garlena R.A."/>
            <person name="Russell D.A."/>
            <person name="Jacobs-Sera D."/>
            <person name="Hatfull G.F."/>
        </authorList>
    </citation>
    <scope>NUCLEOTIDE SEQUENCE [LARGE SCALE GENOMIC DNA]</scope>
</reference>
<dbReference type="KEGG" id="vg:64766955"/>
<gene>
    <name evidence="1" type="primary">31</name>
    <name evidence="1" type="ORF">SEA_PHRAPPUCCINO_31</name>
</gene>
<evidence type="ECO:0000313" key="2">
    <source>
        <dbReference type="Proteomes" id="UP000316777"/>
    </source>
</evidence>
<name>A0A514DDM3_9CAUD</name>
<keyword evidence="2" id="KW-1185">Reference proteome</keyword>
<accession>A0A514DDM3</accession>
<proteinExistence type="predicted"/>
<organism evidence="1 2">
    <name type="scientific">Mycobacterium phage Phrappuccino</name>
    <dbReference type="NCBI Taxonomy" id="2591223"/>
    <lineage>
        <taxon>Viruses</taxon>
        <taxon>Duplodnaviria</taxon>
        <taxon>Heunggongvirae</taxon>
        <taxon>Uroviricota</taxon>
        <taxon>Caudoviricetes</taxon>
        <taxon>Phrappuccinovirus</taxon>
        <taxon>Phrappuccinovirus phrappuccino</taxon>
        <taxon>Phreappuccinovirus Phrappuccino</taxon>
    </lineage>
</organism>
<dbReference type="RefSeq" id="YP_010059720.1">
    <property type="nucleotide sequence ID" value="NC_054727.1"/>
</dbReference>
<dbReference type="GeneID" id="64766955"/>
<protein>
    <submittedName>
        <fullName evidence="1">Uncharacterized protein</fullName>
    </submittedName>
</protein>
<sequence length="128" mass="14348">MAAIINGKAVVTAAELPMLHELAQVQELNPWEAGVQRLTGIPVLLAEEFPAQLDCGDNWFATVIDGEIHAWNTDELKAAMERVQQESRQRPLSLDVPSSGLFQQRTAAWEWAYQPHTLSGLFSRNRRP</sequence>